<accession>A0A075LQM4</accession>
<dbReference type="Proteomes" id="UP000027980">
    <property type="component" value="Plasmid pT1"/>
</dbReference>
<keyword evidence="1" id="KW-1133">Transmembrane helix</keyword>
<protein>
    <submittedName>
        <fullName evidence="2">Uncharacterized protein</fullName>
    </submittedName>
</protein>
<evidence type="ECO:0000313" key="3">
    <source>
        <dbReference type="Proteomes" id="UP000027980"/>
    </source>
</evidence>
<feature type="transmembrane region" description="Helical" evidence="1">
    <location>
        <begin position="33"/>
        <end position="56"/>
    </location>
</feature>
<dbReference type="AlphaFoldDB" id="A0A075LQM4"/>
<keyword evidence="1" id="KW-0472">Membrane</keyword>
<keyword evidence="1" id="KW-0812">Transmembrane</keyword>
<gene>
    <name evidence="2" type="ORF">GZ22_18550</name>
</gene>
<keyword evidence="2" id="KW-0614">Plasmid</keyword>
<dbReference type="GeneID" id="34223421"/>
<feature type="transmembrane region" description="Helical" evidence="1">
    <location>
        <begin position="77"/>
        <end position="97"/>
    </location>
</feature>
<dbReference type="RefSeq" id="WP_041592341.1">
    <property type="nucleotide sequence ID" value="NZ_CP008877.1"/>
</dbReference>
<geneLocation type="plasmid" evidence="2 3">
    <name>pT1</name>
</geneLocation>
<evidence type="ECO:0000313" key="2">
    <source>
        <dbReference type="EMBL" id="AIF68426.1"/>
    </source>
</evidence>
<reference evidence="2 3" key="1">
    <citation type="submission" date="2014-07" db="EMBL/GenBank/DDBJ databases">
        <title>Complete genome sequence of a moderately halophilic bacterium Terribacillus aidingensis MP602, isolated from Cryptomeria fortunei in Tianmu mountain in China.</title>
        <authorList>
            <person name="Wang Y."/>
            <person name="Lu P."/>
            <person name="Zhang L."/>
        </authorList>
    </citation>
    <scope>NUCLEOTIDE SEQUENCE [LARGE SCALE GENOMIC DNA]</scope>
    <source>
        <strain evidence="2 3">MP602</strain>
        <plasmid evidence="2 3">pT1</plasmid>
    </source>
</reference>
<sequence>MDYFMETWQQVVSDWELFKSAPPEYFHKFWIDIARHIVLISVSILCILTPFVLSLGRVGWRKTWRSLISQPREHMRIIYISYGLFLFGVWIFVYYLIDKDWTELFENLLPNFITELFFIPITVILITNIINKAQENKAREDAYHTIGAVHLNTINPIVIDYIQLVTARPYKDLYMNNSVIREELLDTIDNLESTITGDHINGIITYYKFDEDKTVAIKKRLHHNQFLAIYKEKSTQRLDKYLTKYVAVIPKDLTKKIIRVEQAFLHKKLKVYYNNLGKAMNWESTILTTEFYAAYKELGDALYDLVTYFKKYE</sequence>
<proteinExistence type="predicted"/>
<dbReference type="HOGENOM" id="CLU_888333_0_0_9"/>
<feature type="transmembrane region" description="Helical" evidence="1">
    <location>
        <begin position="109"/>
        <end position="130"/>
    </location>
</feature>
<dbReference type="EMBL" id="CP008877">
    <property type="protein sequence ID" value="AIF68426.1"/>
    <property type="molecule type" value="Genomic_DNA"/>
</dbReference>
<organism evidence="2 3">
    <name type="scientific">Terribacillus saccharophilus</name>
    <dbReference type="NCBI Taxonomy" id="361277"/>
    <lineage>
        <taxon>Bacteria</taxon>
        <taxon>Bacillati</taxon>
        <taxon>Bacillota</taxon>
        <taxon>Bacilli</taxon>
        <taxon>Bacillales</taxon>
        <taxon>Bacillaceae</taxon>
        <taxon>Terribacillus</taxon>
    </lineage>
</organism>
<dbReference type="KEGG" id="tap:GZ22_18550"/>
<evidence type="ECO:0000256" key="1">
    <source>
        <dbReference type="SAM" id="Phobius"/>
    </source>
</evidence>
<name>A0A075LQM4_9BACI</name>